<dbReference type="PANTHER" id="PTHR10353">
    <property type="entry name" value="GLYCOSYL HYDROLASE"/>
    <property type="match status" value="1"/>
</dbReference>
<dbReference type="PRINTS" id="PR00131">
    <property type="entry name" value="GLHYDRLASE1"/>
</dbReference>
<protein>
    <submittedName>
        <fullName evidence="6">Glycoside hydrolase family 1 protein</fullName>
    </submittedName>
</protein>
<evidence type="ECO:0000256" key="5">
    <source>
        <dbReference type="RuleBase" id="RU003690"/>
    </source>
</evidence>
<dbReference type="InterPro" id="IPR001360">
    <property type="entry name" value="Glyco_hydro_1"/>
</dbReference>
<evidence type="ECO:0000256" key="1">
    <source>
        <dbReference type="ARBA" id="ARBA00010838"/>
    </source>
</evidence>
<dbReference type="GO" id="GO:0016052">
    <property type="term" value="P:carbohydrate catabolic process"/>
    <property type="evidence" value="ECO:0007669"/>
    <property type="project" value="TreeGrafter"/>
</dbReference>
<dbReference type="PROSITE" id="PS00572">
    <property type="entry name" value="GLYCOSYL_HYDROL_F1_1"/>
    <property type="match status" value="1"/>
</dbReference>
<gene>
    <name evidence="6" type="ORF">DW084_10970</name>
</gene>
<dbReference type="EMBL" id="QRMZ01000013">
    <property type="protein sequence ID" value="RHK06025.1"/>
    <property type="molecule type" value="Genomic_DNA"/>
</dbReference>
<dbReference type="Pfam" id="PF00232">
    <property type="entry name" value="Glyco_hydro_1"/>
    <property type="match status" value="1"/>
</dbReference>
<sequence>MTNLHFPKDFWWGAAASGPQTEGRTADDGKGDSIWDYWYATEPERFYQKRGPKDTVQLLQRYPEDVALMKEIGFNSFRTSIQWSRLLPEGRGAVNQQAVAFYREYFATLIDHGIEPFINLYHFDMPMALQKEGGWLNRETVTAFADYAALCFELFGDQVRHWFTQNEPIVPVEMGYLYQQHYPAEINLAHAVQVGYHEALASALAIQRFRQYQQSGEIGIILNLTPTYPKDPNDEKDVQAAQLADAFFNRSFLDPAVKGTYPVELIAVLNELAIMPETRAEDLQIIKENTVDLLGVNYYQPRRVQQKRSAKTADTPMPEDYFDVYDWPEKKINPHRGWEIYERGIYDTLINLRDNYGNIPCYISENGMGVEDETRFIDASGQIQDEYRITFIKDHLRYVHQAIQEGSQCRGYHMWTCMDNWSWLNEFKNRYGFIAVDLATQKRTIKKSGEWFHEVIQQNGFVD</sequence>
<accession>A0A415ERP6</accession>
<evidence type="ECO:0000313" key="7">
    <source>
        <dbReference type="Proteomes" id="UP000286288"/>
    </source>
</evidence>
<evidence type="ECO:0000256" key="4">
    <source>
        <dbReference type="PROSITE-ProRule" id="PRU10055"/>
    </source>
</evidence>
<proteinExistence type="inferred from homology"/>
<dbReference type="GO" id="GO:0005829">
    <property type="term" value="C:cytosol"/>
    <property type="evidence" value="ECO:0007669"/>
    <property type="project" value="TreeGrafter"/>
</dbReference>
<organism evidence="6 7">
    <name type="scientific">Enterococcus casseliflavus</name>
    <name type="common">Enterococcus flavescens</name>
    <dbReference type="NCBI Taxonomy" id="37734"/>
    <lineage>
        <taxon>Bacteria</taxon>
        <taxon>Bacillati</taxon>
        <taxon>Bacillota</taxon>
        <taxon>Bacilli</taxon>
        <taxon>Lactobacillales</taxon>
        <taxon>Enterococcaceae</taxon>
        <taxon>Enterococcus</taxon>
    </lineage>
</organism>
<evidence type="ECO:0000256" key="2">
    <source>
        <dbReference type="ARBA" id="ARBA00022801"/>
    </source>
</evidence>
<feature type="active site" description="Nucleophile" evidence="4">
    <location>
        <position position="365"/>
    </location>
</feature>
<keyword evidence="2 6" id="KW-0378">Hydrolase</keyword>
<dbReference type="AlphaFoldDB" id="A0A415ERP6"/>
<evidence type="ECO:0000313" key="6">
    <source>
        <dbReference type="EMBL" id="RHK06025.1"/>
    </source>
</evidence>
<dbReference type="FunFam" id="3.20.20.80:FF:000004">
    <property type="entry name" value="Beta-glucosidase 6-phospho-beta-glucosidase"/>
    <property type="match status" value="1"/>
</dbReference>
<comment type="similarity">
    <text evidence="1 5">Belongs to the glycosyl hydrolase 1 family.</text>
</comment>
<dbReference type="PANTHER" id="PTHR10353:SF139">
    <property type="entry name" value="6-PHOSPHO-BETA-GLUCOSIDASE GMUD"/>
    <property type="match status" value="1"/>
</dbReference>
<name>A0A415ERP6_ENTCA</name>
<comment type="caution">
    <text evidence="6">The sequence shown here is derived from an EMBL/GenBank/DDBJ whole genome shotgun (WGS) entry which is preliminary data.</text>
</comment>
<dbReference type="Gene3D" id="3.20.20.80">
    <property type="entry name" value="Glycosidases"/>
    <property type="match status" value="1"/>
</dbReference>
<evidence type="ECO:0000256" key="3">
    <source>
        <dbReference type="ARBA" id="ARBA00023295"/>
    </source>
</evidence>
<dbReference type="InterPro" id="IPR017853">
    <property type="entry name" value="GH"/>
</dbReference>
<dbReference type="Proteomes" id="UP000286288">
    <property type="component" value="Unassembled WGS sequence"/>
</dbReference>
<keyword evidence="3" id="KW-0326">Glycosidase</keyword>
<reference evidence="6 7" key="1">
    <citation type="submission" date="2018-08" db="EMBL/GenBank/DDBJ databases">
        <title>A genome reference for cultivated species of the human gut microbiota.</title>
        <authorList>
            <person name="Zou Y."/>
            <person name="Xue W."/>
            <person name="Luo G."/>
        </authorList>
    </citation>
    <scope>NUCLEOTIDE SEQUENCE [LARGE SCALE GENOMIC DNA]</scope>
    <source>
        <strain evidence="6 7">AF48-16</strain>
    </source>
</reference>
<dbReference type="InterPro" id="IPR018120">
    <property type="entry name" value="Glyco_hydro_1_AS"/>
</dbReference>
<dbReference type="SUPFAM" id="SSF51445">
    <property type="entry name" value="(Trans)glycosidases"/>
    <property type="match status" value="1"/>
</dbReference>
<dbReference type="GO" id="GO:0008422">
    <property type="term" value="F:beta-glucosidase activity"/>
    <property type="evidence" value="ECO:0007669"/>
    <property type="project" value="TreeGrafter"/>
</dbReference>